<name>A0A034WB32_BACDO</name>
<proteinExistence type="predicted"/>
<accession>A0A034WB32</accession>
<organism evidence="2">
    <name type="scientific">Bactrocera dorsalis</name>
    <name type="common">Oriental fruit fly</name>
    <name type="synonym">Dacus dorsalis</name>
    <dbReference type="NCBI Taxonomy" id="27457"/>
    <lineage>
        <taxon>Eukaryota</taxon>
        <taxon>Metazoa</taxon>
        <taxon>Ecdysozoa</taxon>
        <taxon>Arthropoda</taxon>
        <taxon>Hexapoda</taxon>
        <taxon>Insecta</taxon>
        <taxon>Pterygota</taxon>
        <taxon>Neoptera</taxon>
        <taxon>Endopterygota</taxon>
        <taxon>Diptera</taxon>
        <taxon>Brachycera</taxon>
        <taxon>Muscomorpha</taxon>
        <taxon>Tephritoidea</taxon>
        <taxon>Tephritidae</taxon>
        <taxon>Bactrocera</taxon>
        <taxon>Bactrocera</taxon>
    </lineage>
</organism>
<keyword evidence="1" id="KW-1133">Transmembrane helix</keyword>
<sequence>DASALEEIKVTAATVSAASVLASQNIKMKYLQIFFLVIICVAACLAAVAEPEDASALEDKKNNKRGIFGFGYGHGYGHGYYGGYGGYGGGYGGGFGHYGGYPHYGGGYGFHGGPIYGGHGYFPYHGGYYGGYH</sequence>
<dbReference type="AlphaFoldDB" id="A0A034WB32"/>
<feature type="transmembrane region" description="Helical" evidence="1">
    <location>
        <begin position="30"/>
        <end position="49"/>
    </location>
</feature>
<reference evidence="2" key="1">
    <citation type="journal article" date="2014" name="BMC Genomics">
        <title>Characterizing the developmental transcriptome of the oriental fruit fly, Bactrocera dorsalis (Diptera: Tephritidae) through comparative genomic analysis with Drosophila melanogaster utilizing modENCODE datasets.</title>
        <authorList>
            <person name="Geib S.M."/>
            <person name="Calla B."/>
            <person name="Hall B."/>
            <person name="Hou S."/>
            <person name="Manoukis N.C."/>
        </authorList>
    </citation>
    <scope>NUCLEOTIDE SEQUENCE</scope>
    <source>
        <strain evidence="2">Punador</strain>
    </source>
</reference>
<keyword evidence="1" id="KW-0812">Transmembrane</keyword>
<feature type="non-terminal residue" evidence="2">
    <location>
        <position position="1"/>
    </location>
</feature>
<keyword evidence="1" id="KW-0472">Membrane</keyword>
<protein>
    <submittedName>
        <fullName evidence="2">Uncharacterized protein</fullName>
    </submittedName>
</protein>
<dbReference type="EMBL" id="GAKP01007043">
    <property type="protein sequence ID" value="JAC51909.1"/>
    <property type="molecule type" value="Transcribed_RNA"/>
</dbReference>
<evidence type="ECO:0000313" key="2">
    <source>
        <dbReference type="EMBL" id="JAC51909.1"/>
    </source>
</evidence>
<evidence type="ECO:0000256" key="1">
    <source>
        <dbReference type="SAM" id="Phobius"/>
    </source>
</evidence>